<gene>
    <name evidence="1" type="primary">jg804</name>
    <name evidence="1" type="ORF">PAEG_LOCUS7629</name>
</gene>
<name>A0A8S4QZV9_9NEOP</name>
<dbReference type="AlphaFoldDB" id="A0A8S4QZV9"/>
<evidence type="ECO:0000313" key="2">
    <source>
        <dbReference type="Proteomes" id="UP000838756"/>
    </source>
</evidence>
<evidence type="ECO:0000313" key="1">
    <source>
        <dbReference type="EMBL" id="CAH2227095.1"/>
    </source>
</evidence>
<dbReference type="EMBL" id="CAKXAJ010022420">
    <property type="protein sequence ID" value="CAH2227095.1"/>
    <property type="molecule type" value="Genomic_DNA"/>
</dbReference>
<feature type="non-terminal residue" evidence="1">
    <location>
        <position position="53"/>
    </location>
</feature>
<sequence>MVSYHLTEKDVPLSDLVFRCDVAYGGEEKWEKPTRSMTTIHKGSQGAGMAAPY</sequence>
<reference evidence="1" key="1">
    <citation type="submission" date="2022-03" db="EMBL/GenBank/DDBJ databases">
        <authorList>
            <person name="Lindestad O."/>
        </authorList>
    </citation>
    <scope>NUCLEOTIDE SEQUENCE</scope>
</reference>
<proteinExistence type="predicted"/>
<protein>
    <submittedName>
        <fullName evidence="1">Jg804 protein</fullName>
    </submittedName>
</protein>
<dbReference type="Proteomes" id="UP000838756">
    <property type="component" value="Unassembled WGS sequence"/>
</dbReference>
<organism evidence="1 2">
    <name type="scientific">Pararge aegeria aegeria</name>
    <dbReference type="NCBI Taxonomy" id="348720"/>
    <lineage>
        <taxon>Eukaryota</taxon>
        <taxon>Metazoa</taxon>
        <taxon>Ecdysozoa</taxon>
        <taxon>Arthropoda</taxon>
        <taxon>Hexapoda</taxon>
        <taxon>Insecta</taxon>
        <taxon>Pterygota</taxon>
        <taxon>Neoptera</taxon>
        <taxon>Endopterygota</taxon>
        <taxon>Lepidoptera</taxon>
        <taxon>Glossata</taxon>
        <taxon>Ditrysia</taxon>
        <taxon>Papilionoidea</taxon>
        <taxon>Nymphalidae</taxon>
        <taxon>Satyrinae</taxon>
        <taxon>Satyrini</taxon>
        <taxon>Parargina</taxon>
        <taxon>Pararge</taxon>
    </lineage>
</organism>
<accession>A0A8S4QZV9</accession>
<comment type="caution">
    <text evidence="1">The sequence shown here is derived from an EMBL/GenBank/DDBJ whole genome shotgun (WGS) entry which is preliminary data.</text>
</comment>
<keyword evidence="2" id="KW-1185">Reference proteome</keyword>